<feature type="chain" id="PRO_5019200314" evidence="2">
    <location>
        <begin position="22"/>
        <end position="195"/>
    </location>
</feature>
<dbReference type="RefSeq" id="WP_120048961.1">
    <property type="nucleotide sequence ID" value="NZ_RAHX01000001.1"/>
</dbReference>
<name>A0A419RVZ8_9SPHN</name>
<dbReference type="OrthoDB" id="7410599at2"/>
<gene>
    <name evidence="3" type="ORF">D6201_11870</name>
</gene>
<evidence type="ECO:0000256" key="1">
    <source>
        <dbReference type="SAM" id="MobiDB-lite"/>
    </source>
</evidence>
<accession>A0A419RVZ8</accession>
<evidence type="ECO:0000313" key="4">
    <source>
        <dbReference type="Proteomes" id="UP000285232"/>
    </source>
</evidence>
<dbReference type="AlphaFoldDB" id="A0A419RVZ8"/>
<reference evidence="3 4" key="1">
    <citation type="journal article" date="2017" name="Int. J. Syst. Evol. Microbiol.">
        <title>Erythrobacter aquimixticola sp. nov., isolated from the junction between the ocean and a freshwater spring.</title>
        <authorList>
            <person name="Park S."/>
            <person name="Jung Y.T."/>
            <person name="Choi S.J."/>
            <person name="Yoon J.H."/>
        </authorList>
    </citation>
    <scope>NUCLEOTIDE SEQUENCE [LARGE SCALE GENOMIC DNA]</scope>
    <source>
        <strain evidence="3 4">JSSK-14</strain>
    </source>
</reference>
<evidence type="ECO:0000313" key="3">
    <source>
        <dbReference type="EMBL" id="RJY09951.1"/>
    </source>
</evidence>
<organism evidence="3 4">
    <name type="scientific">Aurantiacibacter aquimixticola</name>
    <dbReference type="NCBI Taxonomy" id="1958945"/>
    <lineage>
        <taxon>Bacteria</taxon>
        <taxon>Pseudomonadati</taxon>
        <taxon>Pseudomonadota</taxon>
        <taxon>Alphaproteobacteria</taxon>
        <taxon>Sphingomonadales</taxon>
        <taxon>Erythrobacteraceae</taxon>
        <taxon>Aurantiacibacter</taxon>
    </lineage>
</organism>
<protein>
    <submittedName>
        <fullName evidence="3">Uncharacterized protein</fullName>
    </submittedName>
</protein>
<feature type="signal peptide" evidence="2">
    <location>
        <begin position="1"/>
        <end position="21"/>
    </location>
</feature>
<dbReference type="EMBL" id="RAHX01000001">
    <property type="protein sequence ID" value="RJY09951.1"/>
    <property type="molecule type" value="Genomic_DNA"/>
</dbReference>
<keyword evidence="2" id="KW-0732">Signal</keyword>
<sequence length="195" mass="21039">MKVSPWILGAAVIVPVAGALAGSNIGTDPIIVEDADISASLPDGEPIEIVDAAPQTRDRMPDHYAMETPEGRVEVEELAWRGRYAERAVRIDAYDAASEAEMAAIDAELAALEDPSRQAVMLNAQQPRIDPADRRAVQAPSPAREPQIANYAAMERQAMRERAAMQSEGAARQSAPREQAASRARTIEVEAILTQ</sequence>
<evidence type="ECO:0000256" key="2">
    <source>
        <dbReference type="SAM" id="SignalP"/>
    </source>
</evidence>
<proteinExistence type="predicted"/>
<feature type="region of interest" description="Disordered" evidence="1">
    <location>
        <begin position="158"/>
        <end position="195"/>
    </location>
</feature>
<keyword evidence="4" id="KW-1185">Reference proteome</keyword>
<comment type="caution">
    <text evidence="3">The sequence shown here is derived from an EMBL/GenBank/DDBJ whole genome shotgun (WGS) entry which is preliminary data.</text>
</comment>
<dbReference type="Proteomes" id="UP000285232">
    <property type="component" value="Unassembled WGS sequence"/>
</dbReference>